<sequence length="496" mass="57238">MAEREFFDDPSEAAPNPERPEHLARFRREEGIRYLQALEEKSSSRGGKSHGEGGAWRFDRRSLWNAISKCLRRFFVRINPFRKRSEEYRVAITVRSYTCEWRCKGRASCEHVRVIYGKGFGSLRTIPSSVPMQQRDRIVPEMLRNRAKTTAEELLSVIVEKQRTLGAMDEELLEEFLEVAEFSLFCLSNQNQNALPQSLATEISSTVVVRTLWPRMSHQVERFAAYFENYFLLVTSVSSILASSTCCIVYYRRRQEGRITSMFFLFFLVQIVYAVLSIQRPLMILCSRDSLEEGTLRWDLISRPLGHQIILTTGTFLAVDRVMVMAFPMKYGIQKIGTKVFFLCAALDLLICIIYSYFTFSTAFIRSLTMHYVMTKNVFPATLTVESLVYILFCIQLFRYSRSRNAIKQRTSQASSSYEKTWGAHDCSIFCAVPHALSSLNSHYIGLKMNWISYVDPFLPMLFSTSVVLSSSFTLVKLRPRRTLVRVTRSFATVTN</sequence>
<dbReference type="Proteomes" id="UP001175271">
    <property type="component" value="Unassembled WGS sequence"/>
</dbReference>
<protein>
    <submittedName>
        <fullName evidence="3">Uncharacterized protein</fullName>
    </submittedName>
</protein>
<feature type="transmembrane region" description="Helical" evidence="2">
    <location>
        <begin position="230"/>
        <end position="251"/>
    </location>
</feature>
<gene>
    <name evidence="3" type="ORF">QR680_008903</name>
</gene>
<feature type="transmembrane region" description="Helical" evidence="2">
    <location>
        <begin position="305"/>
        <end position="328"/>
    </location>
</feature>
<evidence type="ECO:0000256" key="1">
    <source>
        <dbReference type="SAM" id="MobiDB-lite"/>
    </source>
</evidence>
<feature type="region of interest" description="Disordered" evidence="1">
    <location>
        <begin position="1"/>
        <end position="22"/>
    </location>
</feature>
<reference evidence="3" key="1">
    <citation type="submission" date="2023-06" db="EMBL/GenBank/DDBJ databases">
        <title>Genomic analysis of the entomopathogenic nematode Steinernema hermaphroditum.</title>
        <authorList>
            <person name="Schwarz E.M."/>
            <person name="Heppert J.K."/>
            <person name="Baniya A."/>
            <person name="Schwartz H.T."/>
            <person name="Tan C.-H."/>
            <person name="Antoshechkin I."/>
            <person name="Sternberg P.W."/>
            <person name="Goodrich-Blair H."/>
            <person name="Dillman A.R."/>
        </authorList>
    </citation>
    <scope>NUCLEOTIDE SEQUENCE</scope>
    <source>
        <strain evidence="3">PS9179</strain>
        <tissue evidence="3">Whole animal</tissue>
    </source>
</reference>
<keyword evidence="2" id="KW-1133">Transmembrane helix</keyword>
<evidence type="ECO:0000313" key="3">
    <source>
        <dbReference type="EMBL" id="KAK0424881.1"/>
    </source>
</evidence>
<feature type="transmembrane region" description="Helical" evidence="2">
    <location>
        <begin position="378"/>
        <end position="400"/>
    </location>
</feature>
<comment type="caution">
    <text evidence="3">The sequence shown here is derived from an EMBL/GenBank/DDBJ whole genome shotgun (WGS) entry which is preliminary data.</text>
</comment>
<accession>A0AA39IIC0</accession>
<organism evidence="3 4">
    <name type="scientific">Steinernema hermaphroditum</name>
    <dbReference type="NCBI Taxonomy" id="289476"/>
    <lineage>
        <taxon>Eukaryota</taxon>
        <taxon>Metazoa</taxon>
        <taxon>Ecdysozoa</taxon>
        <taxon>Nematoda</taxon>
        <taxon>Chromadorea</taxon>
        <taxon>Rhabditida</taxon>
        <taxon>Tylenchina</taxon>
        <taxon>Panagrolaimomorpha</taxon>
        <taxon>Strongyloidoidea</taxon>
        <taxon>Steinernematidae</taxon>
        <taxon>Steinernema</taxon>
    </lineage>
</organism>
<dbReference type="AlphaFoldDB" id="A0AA39IIC0"/>
<keyword evidence="4" id="KW-1185">Reference proteome</keyword>
<dbReference type="EMBL" id="JAUCMV010000001">
    <property type="protein sequence ID" value="KAK0424881.1"/>
    <property type="molecule type" value="Genomic_DNA"/>
</dbReference>
<name>A0AA39IIC0_9BILA</name>
<evidence type="ECO:0000256" key="2">
    <source>
        <dbReference type="SAM" id="Phobius"/>
    </source>
</evidence>
<evidence type="ECO:0000313" key="4">
    <source>
        <dbReference type="Proteomes" id="UP001175271"/>
    </source>
</evidence>
<feature type="transmembrane region" description="Helical" evidence="2">
    <location>
        <begin position="263"/>
        <end position="285"/>
    </location>
</feature>
<proteinExistence type="predicted"/>
<feature type="transmembrane region" description="Helical" evidence="2">
    <location>
        <begin position="340"/>
        <end position="358"/>
    </location>
</feature>
<keyword evidence="2" id="KW-0812">Transmembrane</keyword>
<keyword evidence="2" id="KW-0472">Membrane</keyword>